<dbReference type="SUPFAM" id="SSF143865">
    <property type="entry name" value="CorA soluble domain-like"/>
    <property type="match status" value="1"/>
</dbReference>
<keyword evidence="9" id="KW-0406">Ion transport</keyword>
<dbReference type="GO" id="GO:0015087">
    <property type="term" value="F:cobalt ion transmembrane transporter activity"/>
    <property type="evidence" value="ECO:0007669"/>
    <property type="project" value="TreeGrafter"/>
</dbReference>
<gene>
    <name evidence="13" type="ORF">SAMN05192568_104311</name>
</gene>
<evidence type="ECO:0000256" key="1">
    <source>
        <dbReference type="ARBA" id="ARBA00004651"/>
    </source>
</evidence>
<keyword evidence="14" id="KW-1185">Reference proteome</keyword>
<dbReference type="PANTHER" id="PTHR46494">
    <property type="entry name" value="CORA FAMILY METAL ION TRANSPORTER (EUROFUNG)"/>
    <property type="match status" value="1"/>
</dbReference>
<keyword evidence="6 12" id="KW-0812">Transmembrane</keyword>
<dbReference type="PANTHER" id="PTHR46494:SF3">
    <property type="entry name" value="ZINC TRANSPORT PROTEIN ZNTB"/>
    <property type="match status" value="1"/>
</dbReference>
<dbReference type="GO" id="GO:0000287">
    <property type="term" value="F:magnesium ion binding"/>
    <property type="evidence" value="ECO:0007669"/>
    <property type="project" value="TreeGrafter"/>
</dbReference>
<dbReference type="InterPro" id="IPR045863">
    <property type="entry name" value="CorA_TM1_TM2"/>
</dbReference>
<evidence type="ECO:0000256" key="8">
    <source>
        <dbReference type="ARBA" id="ARBA00022989"/>
    </source>
</evidence>
<dbReference type="Gene3D" id="1.20.58.340">
    <property type="entry name" value="Magnesium transport protein CorA, transmembrane region"/>
    <property type="match status" value="2"/>
</dbReference>
<evidence type="ECO:0000256" key="5">
    <source>
        <dbReference type="ARBA" id="ARBA00022519"/>
    </source>
</evidence>
<dbReference type="AlphaFoldDB" id="A0A1I4SKY3"/>
<evidence type="ECO:0000256" key="4">
    <source>
        <dbReference type="ARBA" id="ARBA00022475"/>
    </source>
</evidence>
<feature type="transmembrane region" description="Helical" evidence="12">
    <location>
        <begin position="320"/>
        <end position="342"/>
    </location>
</feature>
<evidence type="ECO:0000256" key="12">
    <source>
        <dbReference type="SAM" id="Phobius"/>
    </source>
</evidence>
<dbReference type="Pfam" id="PF01544">
    <property type="entry name" value="CorA"/>
    <property type="match status" value="1"/>
</dbReference>
<evidence type="ECO:0000256" key="9">
    <source>
        <dbReference type="ARBA" id="ARBA00023065"/>
    </source>
</evidence>
<feature type="transmembrane region" description="Helical" evidence="12">
    <location>
        <begin position="284"/>
        <end position="308"/>
    </location>
</feature>
<dbReference type="EMBL" id="FOTK01000043">
    <property type="protein sequence ID" value="SFM65020.1"/>
    <property type="molecule type" value="Genomic_DNA"/>
</dbReference>
<dbReference type="GO" id="GO:0005886">
    <property type="term" value="C:plasma membrane"/>
    <property type="evidence" value="ECO:0007669"/>
    <property type="project" value="UniProtKB-SubCell"/>
</dbReference>
<evidence type="ECO:0000256" key="10">
    <source>
        <dbReference type="ARBA" id="ARBA00023136"/>
    </source>
</evidence>
<dbReference type="SUPFAM" id="SSF144083">
    <property type="entry name" value="Magnesium transport protein CorA, transmembrane region"/>
    <property type="match status" value="1"/>
</dbReference>
<dbReference type="Gene3D" id="3.30.460.20">
    <property type="entry name" value="CorA soluble domain-like"/>
    <property type="match status" value="1"/>
</dbReference>
<dbReference type="RefSeq" id="WP_244537335.1">
    <property type="nucleotide sequence ID" value="NZ_FOTK01000043.1"/>
</dbReference>
<keyword evidence="8 12" id="KW-1133">Transmembrane helix</keyword>
<sequence length="348" mass="36546">MKPLDTSATPLTTTDIAGPARPGEPLWAMAFDADGRGRAVPAAEVVADLGTFGGGFIWLHYDLEVADLAGPAGEGRFGPTRLATAVFARDEHQRVTVEAGHVGGVVADLARPGAKPAPAGRLHFVMGPRGLVSGRRGPAESPDATRAAVEGGDTVASPTLLLETLVGHVVSAMATTGQRLSDALDGIEDHILDGRPRDDRRRLGPVRRNAVRLHRQIAGLAAVFHRLEADGATDDVHGPAVAAAARLAQRLDALDRDMTLQAERARLLQEEVSERIGEATNRQLYVLSVLSALFLPPTFITGLFGMNVKGLPLGDDPRGFLAVCGLGLASAVLAFAVIRLLGIRPPRG</sequence>
<dbReference type="GO" id="GO:0015095">
    <property type="term" value="F:magnesium ion transmembrane transporter activity"/>
    <property type="evidence" value="ECO:0007669"/>
    <property type="project" value="TreeGrafter"/>
</dbReference>
<keyword evidence="7" id="KW-0862">Zinc</keyword>
<evidence type="ECO:0000313" key="13">
    <source>
        <dbReference type="EMBL" id="SFM65020.1"/>
    </source>
</evidence>
<protein>
    <submittedName>
        <fullName evidence="13">Magnesium transporter/zinc transporter</fullName>
    </submittedName>
</protein>
<organism evidence="13 14">
    <name type="scientific">Methylobacterium pseudosasicola</name>
    <dbReference type="NCBI Taxonomy" id="582667"/>
    <lineage>
        <taxon>Bacteria</taxon>
        <taxon>Pseudomonadati</taxon>
        <taxon>Pseudomonadota</taxon>
        <taxon>Alphaproteobacteria</taxon>
        <taxon>Hyphomicrobiales</taxon>
        <taxon>Methylobacteriaceae</taxon>
        <taxon>Methylobacterium</taxon>
    </lineage>
</organism>
<evidence type="ECO:0000256" key="2">
    <source>
        <dbReference type="ARBA" id="ARBA00009765"/>
    </source>
</evidence>
<dbReference type="STRING" id="582667.SAMN05192568_104311"/>
<reference evidence="14" key="1">
    <citation type="submission" date="2016-10" db="EMBL/GenBank/DDBJ databases">
        <authorList>
            <person name="Varghese N."/>
            <person name="Submissions S."/>
        </authorList>
    </citation>
    <scope>NUCLEOTIDE SEQUENCE [LARGE SCALE GENOMIC DNA]</scope>
    <source>
        <strain evidence="14">BL36</strain>
    </source>
</reference>
<proteinExistence type="inferred from homology"/>
<keyword evidence="10 12" id="KW-0472">Membrane</keyword>
<keyword evidence="4" id="KW-1003">Cell membrane</keyword>
<evidence type="ECO:0000256" key="6">
    <source>
        <dbReference type="ARBA" id="ARBA00022692"/>
    </source>
</evidence>
<evidence type="ECO:0000256" key="3">
    <source>
        <dbReference type="ARBA" id="ARBA00022448"/>
    </source>
</evidence>
<dbReference type="Proteomes" id="UP000199048">
    <property type="component" value="Unassembled WGS sequence"/>
</dbReference>
<feature type="compositionally biased region" description="Polar residues" evidence="11">
    <location>
        <begin position="1"/>
        <end position="15"/>
    </location>
</feature>
<comment type="similarity">
    <text evidence="2">Belongs to the CorA metal ion transporter (MIT) (TC 1.A.35) family.</text>
</comment>
<evidence type="ECO:0000313" key="14">
    <source>
        <dbReference type="Proteomes" id="UP000199048"/>
    </source>
</evidence>
<evidence type="ECO:0000256" key="7">
    <source>
        <dbReference type="ARBA" id="ARBA00022833"/>
    </source>
</evidence>
<evidence type="ECO:0000256" key="11">
    <source>
        <dbReference type="SAM" id="MobiDB-lite"/>
    </source>
</evidence>
<dbReference type="InterPro" id="IPR002523">
    <property type="entry name" value="MgTranspt_CorA/ZnTranspt_ZntB"/>
</dbReference>
<keyword evidence="3" id="KW-0813">Transport</keyword>
<comment type="subcellular location">
    <subcellularLocation>
        <location evidence="1">Cell membrane</location>
        <topology evidence="1">Multi-pass membrane protein</topology>
    </subcellularLocation>
</comment>
<feature type="region of interest" description="Disordered" evidence="11">
    <location>
        <begin position="1"/>
        <end position="20"/>
    </location>
</feature>
<name>A0A1I4SKY3_9HYPH</name>
<keyword evidence="5" id="KW-0997">Cell inner membrane</keyword>
<dbReference type="GO" id="GO:0050897">
    <property type="term" value="F:cobalt ion binding"/>
    <property type="evidence" value="ECO:0007669"/>
    <property type="project" value="TreeGrafter"/>
</dbReference>
<dbReference type="InterPro" id="IPR045861">
    <property type="entry name" value="CorA_cytoplasmic_dom"/>
</dbReference>
<accession>A0A1I4SKY3</accession>